<organism evidence="1 2">
    <name type="scientific">Dreissena polymorpha</name>
    <name type="common">Zebra mussel</name>
    <name type="synonym">Mytilus polymorpha</name>
    <dbReference type="NCBI Taxonomy" id="45954"/>
    <lineage>
        <taxon>Eukaryota</taxon>
        <taxon>Metazoa</taxon>
        <taxon>Spiralia</taxon>
        <taxon>Lophotrochozoa</taxon>
        <taxon>Mollusca</taxon>
        <taxon>Bivalvia</taxon>
        <taxon>Autobranchia</taxon>
        <taxon>Heteroconchia</taxon>
        <taxon>Euheterodonta</taxon>
        <taxon>Imparidentia</taxon>
        <taxon>Neoheterodontei</taxon>
        <taxon>Myida</taxon>
        <taxon>Dreissenoidea</taxon>
        <taxon>Dreissenidae</taxon>
        <taxon>Dreissena</taxon>
    </lineage>
</organism>
<comment type="caution">
    <text evidence="1">The sequence shown here is derived from an EMBL/GenBank/DDBJ whole genome shotgun (WGS) entry which is preliminary data.</text>
</comment>
<dbReference type="AlphaFoldDB" id="A0A9D4IQZ2"/>
<dbReference type="EMBL" id="JAIWYP010000008">
    <property type="protein sequence ID" value="KAH3781834.1"/>
    <property type="molecule type" value="Genomic_DNA"/>
</dbReference>
<name>A0A9D4IQZ2_DREPO</name>
<proteinExistence type="predicted"/>
<evidence type="ECO:0000313" key="1">
    <source>
        <dbReference type="EMBL" id="KAH3781834.1"/>
    </source>
</evidence>
<reference evidence="1" key="1">
    <citation type="journal article" date="2019" name="bioRxiv">
        <title>The Genome of the Zebra Mussel, Dreissena polymorpha: A Resource for Invasive Species Research.</title>
        <authorList>
            <person name="McCartney M.A."/>
            <person name="Auch B."/>
            <person name="Kono T."/>
            <person name="Mallez S."/>
            <person name="Zhang Y."/>
            <person name="Obille A."/>
            <person name="Becker A."/>
            <person name="Abrahante J.E."/>
            <person name="Garbe J."/>
            <person name="Badalamenti J.P."/>
            <person name="Herman A."/>
            <person name="Mangelson H."/>
            <person name="Liachko I."/>
            <person name="Sullivan S."/>
            <person name="Sone E.D."/>
            <person name="Koren S."/>
            <person name="Silverstein K.A.T."/>
            <person name="Beckman K.B."/>
            <person name="Gohl D.M."/>
        </authorList>
    </citation>
    <scope>NUCLEOTIDE SEQUENCE</scope>
    <source>
        <strain evidence="1">Duluth1</strain>
        <tissue evidence="1">Whole animal</tissue>
    </source>
</reference>
<keyword evidence="2" id="KW-1185">Reference proteome</keyword>
<accession>A0A9D4IQZ2</accession>
<reference evidence="1" key="2">
    <citation type="submission" date="2020-11" db="EMBL/GenBank/DDBJ databases">
        <authorList>
            <person name="McCartney M.A."/>
            <person name="Auch B."/>
            <person name="Kono T."/>
            <person name="Mallez S."/>
            <person name="Becker A."/>
            <person name="Gohl D.M."/>
            <person name="Silverstein K.A.T."/>
            <person name="Koren S."/>
            <person name="Bechman K.B."/>
            <person name="Herman A."/>
            <person name="Abrahante J.E."/>
            <person name="Garbe J."/>
        </authorList>
    </citation>
    <scope>NUCLEOTIDE SEQUENCE</scope>
    <source>
        <strain evidence="1">Duluth1</strain>
        <tissue evidence="1">Whole animal</tissue>
    </source>
</reference>
<sequence length="135" mass="15370">MKNIKFCKISQQQANRIALIFDNPSETHLLDGDLSISRFEEQFCTYSRVCLLYKPSHVSLFNGFQERLLRSNKCFSYVPGVRDGLVLCVGDSKQSPDILWFKCLYPAFCVSVKRPCLAVVDYDGGYDGLVEPELD</sequence>
<gene>
    <name evidence="1" type="ORF">DPMN_159741</name>
</gene>
<protein>
    <submittedName>
        <fullName evidence="1">Uncharacterized protein</fullName>
    </submittedName>
</protein>
<evidence type="ECO:0000313" key="2">
    <source>
        <dbReference type="Proteomes" id="UP000828390"/>
    </source>
</evidence>
<dbReference type="Proteomes" id="UP000828390">
    <property type="component" value="Unassembled WGS sequence"/>
</dbReference>